<sequence length="573" mass="60621">MNIEPQKLIGFAPDLDPSTPGIFQDCNNVVPTLIGFKGAASPINGGLATLNKPALGSALLLLLDGTARMFAGTQSNLYEDVSGAWVDQSASGGYALGSDSKWRFAAFGNACLAVNGQTVLQSSLSSGFTNVPVSLSGITLTAGGSGYVSPTITISAPNISSGVQATATATVVSGVITAITLTNSGSGYTSAPTITITDSAGTGAAATAQLVSAPIGKIIFVANGQVFVCNCSNPPQVAGGVFWFCSGIYDYTQWDTSNLQTLCAYGPLIDTPGPITAGASIGPNAVIFKENSMYLGTQTGYPVGWDFQAVSKSVGALNHECVVTVANTLYFIGPDDFYAYQGNGLPVPIGQNVRRWFFNTLDINSKGNISSFYDKDQKVIYWGFPSNNSSNGAIDTCICYNWSTGTWGVMDAKMECFVTILNGEITYNSLGVEWNTYNDLPGISYDSSFWNNFRTTPGYFDSTNTLQALAGTSSGATITTNTFGDDMVYSTMQQFRIRFKTQPSSGTAVWQGKTTLGSSDPSTITNVNAGPLVLADSRIDVDQSNRWHNLILTFDGDFEAMEWVPSMVQLGRN</sequence>
<name>A0AAW7T6E3_BURVI</name>
<dbReference type="RefSeq" id="WP_301788825.1">
    <property type="nucleotide sequence ID" value="NZ_JAUJRV010000029.1"/>
</dbReference>
<proteinExistence type="predicted"/>
<evidence type="ECO:0000313" key="1">
    <source>
        <dbReference type="EMBL" id="MDN7798351.1"/>
    </source>
</evidence>
<reference evidence="1" key="1">
    <citation type="submission" date="2023-07" db="EMBL/GenBank/DDBJ databases">
        <title>A collection of bacterial strains from the Burkholderia cepacia Research Laboratory and Repository.</title>
        <authorList>
            <person name="Lipuma J."/>
            <person name="Spilker T."/>
            <person name="Caverly L."/>
        </authorList>
    </citation>
    <scope>NUCLEOTIDE SEQUENCE</scope>
    <source>
        <strain evidence="1">AU44268</strain>
    </source>
</reference>
<accession>A0AAW7T6E3</accession>
<gene>
    <name evidence="1" type="ORF">QZM33_25755</name>
</gene>
<organism evidence="1 2">
    <name type="scientific">Burkholderia vietnamiensis</name>
    <dbReference type="NCBI Taxonomy" id="60552"/>
    <lineage>
        <taxon>Bacteria</taxon>
        <taxon>Pseudomonadati</taxon>
        <taxon>Pseudomonadota</taxon>
        <taxon>Betaproteobacteria</taxon>
        <taxon>Burkholderiales</taxon>
        <taxon>Burkholderiaceae</taxon>
        <taxon>Burkholderia</taxon>
        <taxon>Burkholderia cepacia complex</taxon>
    </lineage>
</organism>
<dbReference type="Proteomes" id="UP001171620">
    <property type="component" value="Unassembled WGS sequence"/>
</dbReference>
<comment type="caution">
    <text evidence="1">The sequence shown here is derived from an EMBL/GenBank/DDBJ whole genome shotgun (WGS) entry which is preliminary data.</text>
</comment>
<dbReference type="EMBL" id="JAUJRV010000029">
    <property type="protein sequence ID" value="MDN7798351.1"/>
    <property type="molecule type" value="Genomic_DNA"/>
</dbReference>
<protein>
    <submittedName>
        <fullName evidence="1">Uncharacterized protein</fullName>
    </submittedName>
</protein>
<dbReference type="AlphaFoldDB" id="A0AAW7T6E3"/>
<evidence type="ECO:0000313" key="2">
    <source>
        <dbReference type="Proteomes" id="UP001171620"/>
    </source>
</evidence>